<dbReference type="InterPro" id="IPR001138">
    <property type="entry name" value="Zn2Cys6_DnaBD"/>
</dbReference>
<gene>
    <name evidence="4" type="ORF">KCV03_g9962</name>
</gene>
<dbReference type="PROSITE" id="PS00463">
    <property type="entry name" value="ZN2_CY6_FUNGAL_1"/>
    <property type="match status" value="1"/>
</dbReference>
<dbReference type="InterPro" id="IPR036864">
    <property type="entry name" value="Zn2-C6_fun-type_DNA-bd_sf"/>
</dbReference>
<sequence>MSDEQLAREHAQLVREQGLLGMPFLNEDLPFLAQFDGHPPVSIDRALEIVQAENSATTTASAAETPSAVEHDMGAFNAPEVGYNELLANYDPPTFTTAAETTPDLDMFEAPEVDADDLLGNPAAVHTSTSSGATPTTAAPGPDGFKKSCTTCAARKVKCEIIAGSSPRVCKYCQDKGLACEFELKKSHQKAQS</sequence>
<dbReference type="SUPFAM" id="SSF57701">
    <property type="entry name" value="Zn2/Cys6 DNA-binding domain"/>
    <property type="match status" value="1"/>
</dbReference>
<feature type="compositionally biased region" description="Low complexity" evidence="2">
    <location>
        <begin position="127"/>
        <end position="140"/>
    </location>
</feature>
<evidence type="ECO:0000259" key="3">
    <source>
        <dbReference type="PROSITE" id="PS50048"/>
    </source>
</evidence>
<comment type="caution">
    <text evidence="4">The sequence shown here is derived from an EMBL/GenBank/DDBJ whole genome shotgun (WGS) entry which is preliminary data.</text>
</comment>
<evidence type="ECO:0000313" key="5">
    <source>
        <dbReference type="Proteomes" id="UP000767238"/>
    </source>
</evidence>
<reference evidence="4" key="1">
    <citation type="journal article" date="2021" name="J Fungi (Basel)">
        <title>Virulence traits and population genomics of the black yeast Aureobasidium melanogenum.</title>
        <authorList>
            <person name="Cernosa A."/>
            <person name="Sun X."/>
            <person name="Gostincar C."/>
            <person name="Fang C."/>
            <person name="Gunde-Cimerman N."/>
            <person name="Song Z."/>
        </authorList>
    </citation>
    <scope>NUCLEOTIDE SEQUENCE</scope>
    <source>
        <strain evidence="4">EXF-8016</strain>
    </source>
</reference>
<name>A0A9P8G9I2_AURME</name>
<feature type="non-terminal residue" evidence="4">
    <location>
        <position position="1"/>
    </location>
</feature>
<feature type="domain" description="Zn(2)-C6 fungal-type" evidence="3">
    <location>
        <begin position="148"/>
        <end position="182"/>
    </location>
</feature>
<dbReference type="GO" id="GO:0000981">
    <property type="term" value="F:DNA-binding transcription factor activity, RNA polymerase II-specific"/>
    <property type="evidence" value="ECO:0007669"/>
    <property type="project" value="InterPro"/>
</dbReference>
<dbReference type="Proteomes" id="UP000767238">
    <property type="component" value="Unassembled WGS sequence"/>
</dbReference>
<accession>A0A9P8G9I2</accession>
<organism evidence="4 5">
    <name type="scientific">Aureobasidium melanogenum</name>
    <name type="common">Aureobasidium pullulans var. melanogenum</name>
    <dbReference type="NCBI Taxonomy" id="46634"/>
    <lineage>
        <taxon>Eukaryota</taxon>
        <taxon>Fungi</taxon>
        <taxon>Dikarya</taxon>
        <taxon>Ascomycota</taxon>
        <taxon>Pezizomycotina</taxon>
        <taxon>Dothideomycetes</taxon>
        <taxon>Dothideomycetidae</taxon>
        <taxon>Dothideales</taxon>
        <taxon>Saccotheciaceae</taxon>
        <taxon>Aureobasidium</taxon>
    </lineage>
</organism>
<dbReference type="PROSITE" id="PS50048">
    <property type="entry name" value="ZN2_CY6_FUNGAL_2"/>
    <property type="match status" value="1"/>
</dbReference>
<evidence type="ECO:0000256" key="2">
    <source>
        <dbReference type="SAM" id="MobiDB-lite"/>
    </source>
</evidence>
<dbReference type="OrthoDB" id="4161332at2759"/>
<dbReference type="EMBL" id="JAHFYH010000159">
    <property type="protein sequence ID" value="KAH0210678.1"/>
    <property type="molecule type" value="Genomic_DNA"/>
</dbReference>
<dbReference type="Gene3D" id="4.10.240.10">
    <property type="entry name" value="Zn(2)-C6 fungal-type DNA-binding domain"/>
    <property type="match status" value="1"/>
</dbReference>
<evidence type="ECO:0000256" key="1">
    <source>
        <dbReference type="ARBA" id="ARBA00023242"/>
    </source>
</evidence>
<dbReference type="CDD" id="cd00067">
    <property type="entry name" value="GAL4"/>
    <property type="match status" value="1"/>
</dbReference>
<dbReference type="AlphaFoldDB" id="A0A9P8G9I2"/>
<reference evidence="4" key="2">
    <citation type="submission" date="2021-08" db="EMBL/GenBank/DDBJ databases">
        <authorList>
            <person name="Gostincar C."/>
            <person name="Sun X."/>
            <person name="Song Z."/>
            <person name="Gunde-Cimerman N."/>
        </authorList>
    </citation>
    <scope>NUCLEOTIDE SEQUENCE</scope>
    <source>
        <strain evidence="4">EXF-8016</strain>
    </source>
</reference>
<protein>
    <recommendedName>
        <fullName evidence="3">Zn(2)-C6 fungal-type domain-containing protein</fullName>
    </recommendedName>
</protein>
<evidence type="ECO:0000313" key="4">
    <source>
        <dbReference type="EMBL" id="KAH0210678.1"/>
    </source>
</evidence>
<dbReference type="GO" id="GO:0008270">
    <property type="term" value="F:zinc ion binding"/>
    <property type="evidence" value="ECO:0007669"/>
    <property type="project" value="InterPro"/>
</dbReference>
<feature type="region of interest" description="Disordered" evidence="2">
    <location>
        <begin position="121"/>
        <end position="140"/>
    </location>
</feature>
<keyword evidence="1" id="KW-0539">Nucleus</keyword>
<proteinExistence type="predicted"/>